<name>A0A5E4YJW4_9BURK</name>
<dbReference type="GO" id="GO:0004789">
    <property type="term" value="F:thiamine-phosphate diphosphorylase activity"/>
    <property type="evidence" value="ECO:0007669"/>
    <property type="project" value="TreeGrafter"/>
</dbReference>
<comment type="pathway">
    <text evidence="1">Cofactor biosynthesis; thiamine diphosphate biosynthesis.</text>
</comment>
<feature type="domain" description="Thiamine phosphate synthase/TenI" evidence="4">
    <location>
        <begin position="105"/>
        <end position="288"/>
    </location>
</feature>
<dbReference type="Gene3D" id="3.20.20.70">
    <property type="entry name" value="Aldolase class I"/>
    <property type="match status" value="1"/>
</dbReference>
<keyword evidence="2" id="KW-0784">Thiamine biosynthesis</keyword>
<keyword evidence="6" id="KW-1185">Reference proteome</keyword>
<dbReference type="InterPro" id="IPR013785">
    <property type="entry name" value="Aldolase_TIM"/>
</dbReference>
<proteinExistence type="predicted"/>
<dbReference type="InterPro" id="IPR022998">
    <property type="entry name" value="ThiamineP_synth_TenI"/>
</dbReference>
<organism evidence="5 6">
    <name type="scientific">Pandoraea anhela</name>
    <dbReference type="NCBI Taxonomy" id="2508295"/>
    <lineage>
        <taxon>Bacteria</taxon>
        <taxon>Pseudomonadati</taxon>
        <taxon>Pseudomonadota</taxon>
        <taxon>Betaproteobacteria</taxon>
        <taxon>Burkholderiales</taxon>
        <taxon>Burkholderiaceae</taxon>
        <taxon>Pandoraea</taxon>
    </lineage>
</organism>
<protein>
    <submittedName>
        <fullName evidence="5">Thiamine phosphate synthase</fullName>
    </submittedName>
</protein>
<evidence type="ECO:0000256" key="2">
    <source>
        <dbReference type="ARBA" id="ARBA00022977"/>
    </source>
</evidence>
<dbReference type="Pfam" id="PF02581">
    <property type="entry name" value="TMP-TENI"/>
    <property type="match status" value="1"/>
</dbReference>
<dbReference type="CDD" id="cd00564">
    <property type="entry name" value="TMP_TenI"/>
    <property type="match status" value="1"/>
</dbReference>
<dbReference type="GO" id="GO:0009228">
    <property type="term" value="P:thiamine biosynthetic process"/>
    <property type="evidence" value="ECO:0007669"/>
    <property type="project" value="UniProtKB-KW"/>
</dbReference>
<evidence type="ECO:0000256" key="3">
    <source>
        <dbReference type="SAM" id="MobiDB-lite"/>
    </source>
</evidence>
<dbReference type="Proteomes" id="UP000406256">
    <property type="component" value="Unassembled WGS sequence"/>
</dbReference>
<accession>A0A5E4YJW4</accession>
<reference evidence="5 6" key="1">
    <citation type="submission" date="2019-08" db="EMBL/GenBank/DDBJ databases">
        <authorList>
            <person name="Peeters C."/>
        </authorList>
    </citation>
    <scope>NUCLEOTIDE SEQUENCE [LARGE SCALE GENOMIC DNA]</scope>
    <source>
        <strain evidence="5 6">LMG 31108</strain>
    </source>
</reference>
<dbReference type="SUPFAM" id="SSF51391">
    <property type="entry name" value="Thiamin phosphate synthase"/>
    <property type="match status" value="1"/>
</dbReference>
<dbReference type="GO" id="GO:0005737">
    <property type="term" value="C:cytoplasm"/>
    <property type="evidence" value="ECO:0007669"/>
    <property type="project" value="TreeGrafter"/>
</dbReference>
<dbReference type="EMBL" id="CABPSB010000023">
    <property type="protein sequence ID" value="VVE49074.1"/>
    <property type="molecule type" value="Genomic_DNA"/>
</dbReference>
<evidence type="ECO:0000313" key="6">
    <source>
        <dbReference type="Proteomes" id="UP000406256"/>
    </source>
</evidence>
<dbReference type="InterPro" id="IPR036206">
    <property type="entry name" value="ThiamineP_synth_sf"/>
</dbReference>
<feature type="region of interest" description="Disordered" evidence="3">
    <location>
        <begin position="52"/>
        <end position="90"/>
    </location>
</feature>
<dbReference type="AlphaFoldDB" id="A0A5E4YJW4"/>
<evidence type="ECO:0000259" key="4">
    <source>
        <dbReference type="Pfam" id="PF02581"/>
    </source>
</evidence>
<gene>
    <name evidence="5" type="ORF">PAN31108_04586</name>
</gene>
<dbReference type="PANTHER" id="PTHR20857:SF15">
    <property type="entry name" value="THIAMINE-PHOSPHATE SYNTHASE"/>
    <property type="match status" value="1"/>
</dbReference>
<evidence type="ECO:0000256" key="1">
    <source>
        <dbReference type="ARBA" id="ARBA00004948"/>
    </source>
</evidence>
<evidence type="ECO:0000313" key="5">
    <source>
        <dbReference type="EMBL" id="VVE49074.1"/>
    </source>
</evidence>
<dbReference type="PANTHER" id="PTHR20857">
    <property type="entry name" value="THIAMINE-PHOSPHATE PYROPHOSPHORYLASE"/>
    <property type="match status" value="1"/>
</dbReference>
<sequence length="293" mass="31255">MFHAADLRTFLKTFGTVFRLHCVHTSDTTRYQRHRPAETSAASYDAAIQTTRRTQADSAYRPSMPLRPAGTSRVSAKTHHDASTSPGHPLTAALPRQLLVTPDVTSRTHIAEFASQLAQALARGTRLVQLRNRSLDADGYRALAESALALTHAAGAQLILNPPHDVADRWLAADGVIAGTVPQADGWHLTSERLMSCATRPVGWKIVSAACHDAAQLAQATRLGLDFVTLSPVLATATHPDATPLGWPTFTTLAAQTSLPVFALGGMRAETLTSARNAGAYGIAAIRAFWPAG</sequence>